<evidence type="ECO:0000313" key="11">
    <source>
        <dbReference type="EMBL" id="KAF2752066.1"/>
    </source>
</evidence>
<evidence type="ECO:0000256" key="10">
    <source>
        <dbReference type="SAM" id="Phobius"/>
    </source>
</evidence>
<dbReference type="GO" id="GO:0036503">
    <property type="term" value="P:ERAD pathway"/>
    <property type="evidence" value="ECO:0007669"/>
    <property type="project" value="UniProtKB-ARBA"/>
</dbReference>
<feature type="transmembrane region" description="Helical" evidence="10">
    <location>
        <begin position="7"/>
        <end position="28"/>
    </location>
</feature>
<dbReference type="PANTHER" id="PTHR11742:SF89">
    <property type="entry name" value="ALPHA-1,2-MANNOSIDASE"/>
    <property type="match status" value="1"/>
</dbReference>
<dbReference type="GO" id="GO:0004571">
    <property type="term" value="F:mannosyl-oligosaccharide 1,2-alpha-mannosidase activity"/>
    <property type="evidence" value="ECO:0007669"/>
    <property type="project" value="InterPro"/>
</dbReference>
<feature type="disulfide bond" evidence="8">
    <location>
        <begin position="382"/>
        <end position="411"/>
    </location>
</feature>
<evidence type="ECO:0000256" key="9">
    <source>
        <dbReference type="RuleBase" id="RU361193"/>
    </source>
</evidence>
<dbReference type="InterPro" id="IPR050749">
    <property type="entry name" value="Glycosyl_Hydrolase_47"/>
</dbReference>
<evidence type="ECO:0000256" key="8">
    <source>
        <dbReference type="PIRSR" id="PIRSR601382-3"/>
    </source>
</evidence>
<comment type="similarity">
    <text evidence="3 9">Belongs to the glycosyl hydrolase 47 family.</text>
</comment>
<dbReference type="PANTHER" id="PTHR11742">
    <property type="entry name" value="MANNOSYL-OLIGOSACCHARIDE ALPHA-1,2-MANNOSIDASE-RELATED"/>
    <property type="match status" value="1"/>
</dbReference>
<evidence type="ECO:0000256" key="5">
    <source>
        <dbReference type="ARBA" id="ARBA00023157"/>
    </source>
</evidence>
<evidence type="ECO:0000256" key="7">
    <source>
        <dbReference type="PIRSR" id="PIRSR601382-2"/>
    </source>
</evidence>
<comment type="pathway">
    <text evidence="2">Protein modification; protein glycosylation.</text>
</comment>
<feature type="active site" evidence="6">
    <location>
        <position position="312"/>
    </location>
</feature>
<accession>A0A6A6VQH0</accession>
<dbReference type="AlphaFoldDB" id="A0A6A6VQH0"/>
<dbReference type="Gene3D" id="1.50.10.10">
    <property type="match status" value="1"/>
</dbReference>
<evidence type="ECO:0000256" key="1">
    <source>
        <dbReference type="ARBA" id="ARBA00001913"/>
    </source>
</evidence>
<feature type="active site" description="Proton donor" evidence="6">
    <location>
        <position position="176"/>
    </location>
</feature>
<dbReference type="FunFam" id="1.50.10.10:FF:000037">
    <property type="entry name" value="alpha-1,2-Mannosidase"/>
    <property type="match status" value="1"/>
</dbReference>
<reference evidence="11" key="1">
    <citation type="journal article" date="2020" name="Stud. Mycol.">
        <title>101 Dothideomycetes genomes: a test case for predicting lifestyles and emergence of pathogens.</title>
        <authorList>
            <person name="Haridas S."/>
            <person name="Albert R."/>
            <person name="Binder M."/>
            <person name="Bloem J."/>
            <person name="Labutti K."/>
            <person name="Salamov A."/>
            <person name="Andreopoulos B."/>
            <person name="Baker S."/>
            <person name="Barry K."/>
            <person name="Bills G."/>
            <person name="Bluhm B."/>
            <person name="Cannon C."/>
            <person name="Castanera R."/>
            <person name="Culley D."/>
            <person name="Daum C."/>
            <person name="Ezra D."/>
            <person name="Gonzalez J."/>
            <person name="Henrissat B."/>
            <person name="Kuo A."/>
            <person name="Liang C."/>
            <person name="Lipzen A."/>
            <person name="Lutzoni F."/>
            <person name="Magnuson J."/>
            <person name="Mondo S."/>
            <person name="Nolan M."/>
            <person name="Ohm R."/>
            <person name="Pangilinan J."/>
            <person name="Park H.-J."/>
            <person name="Ramirez L."/>
            <person name="Alfaro M."/>
            <person name="Sun H."/>
            <person name="Tritt A."/>
            <person name="Yoshinaga Y."/>
            <person name="Zwiers L.-H."/>
            <person name="Turgeon B."/>
            <person name="Goodwin S."/>
            <person name="Spatafora J."/>
            <person name="Crous P."/>
            <person name="Grigoriev I."/>
        </authorList>
    </citation>
    <scope>NUCLEOTIDE SEQUENCE</scope>
    <source>
        <strain evidence="11">CBS 119925</strain>
    </source>
</reference>
<keyword evidence="7" id="KW-0106">Calcium</keyword>
<sequence length="588" mass="66940">MALLRRYGVYMGISVLILYLLYTLSFPYDYSKDGPQRPASPDSPPRYDWGRVAVDHPVQSLIPLPTGEPLPLPKIQFDFQEEDANAKKIRETRREEVKKVFLRSWKNYRAKAWMHDELKPISGGWQDTFGGWAASLIDALDTLFIMGFHEEFRSAMKDVEQIDFSYVRMNEINVFETTIRHLGGLLSAYELSKEEVLLRKAKEIGHILLLAFDTPNHMPKTRWDAHRKANGERQTADPKVLLAELGSLTMEFTKLSQLTGDSQWYSAVAHITKLLEREQDHTKLPGMWPITVDLHKQSFSEDRSFTLGSMADSAYEYLGKMYALLGGLEPAYKNMYDKAMSTAIKHALYRPMVPDDLDLLMPGHVSVEGHPMIDPEMQHLACYAGGMFALGSKIFSIPEHLDVGRKITNACVWAYKASPAGIMPEVSHLYACPFIDPSYPCHWNETLWSKAVASRASSTDDVDPTTNIASLRLPPGFVEIRDRRYILRPEAIESVFILWRITGQQQWQAAAWDMFTAIEKATRTEFGNAALADVSADTPAKTDSQESFWMAETLKYFYLTFEEPGVVSLDEWVFNTEAHPFRLPKRKG</sequence>
<evidence type="ECO:0000313" key="12">
    <source>
        <dbReference type="Proteomes" id="UP000799440"/>
    </source>
</evidence>
<keyword evidence="7" id="KW-0479">Metal-binding</keyword>
<dbReference type="SUPFAM" id="SSF48225">
    <property type="entry name" value="Seven-hairpin glycosidases"/>
    <property type="match status" value="1"/>
</dbReference>
<dbReference type="InterPro" id="IPR001382">
    <property type="entry name" value="Glyco_hydro_47"/>
</dbReference>
<dbReference type="GO" id="GO:0005975">
    <property type="term" value="P:carbohydrate metabolic process"/>
    <property type="evidence" value="ECO:0007669"/>
    <property type="project" value="InterPro"/>
</dbReference>
<organism evidence="11 12">
    <name type="scientific">Sporormia fimetaria CBS 119925</name>
    <dbReference type="NCBI Taxonomy" id="1340428"/>
    <lineage>
        <taxon>Eukaryota</taxon>
        <taxon>Fungi</taxon>
        <taxon>Dikarya</taxon>
        <taxon>Ascomycota</taxon>
        <taxon>Pezizomycotina</taxon>
        <taxon>Dothideomycetes</taxon>
        <taxon>Pleosporomycetidae</taxon>
        <taxon>Pleosporales</taxon>
        <taxon>Sporormiaceae</taxon>
        <taxon>Sporormia</taxon>
    </lineage>
</organism>
<keyword evidence="4 9" id="KW-0378">Hydrolase</keyword>
<dbReference type="Pfam" id="PF01532">
    <property type="entry name" value="Glyco_hydro_47"/>
    <property type="match status" value="1"/>
</dbReference>
<evidence type="ECO:0000256" key="4">
    <source>
        <dbReference type="ARBA" id="ARBA00022801"/>
    </source>
</evidence>
<feature type="binding site" evidence="7">
    <location>
        <position position="576"/>
    </location>
    <ligand>
        <name>Ca(2+)</name>
        <dbReference type="ChEBI" id="CHEBI:29108"/>
    </ligand>
</feature>
<keyword evidence="9" id="KW-0326">Glycosidase</keyword>
<keyword evidence="10" id="KW-0472">Membrane</keyword>
<dbReference type="EC" id="3.2.1.-" evidence="9"/>
<dbReference type="EMBL" id="MU006561">
    <property type="protein sequence ID" value="KAF2752066.1"/>
    <property type="molecule type" value="Genomic_DNA"/>
</dbReference>
<dbReference type="PRINTS" id="PR00747">
    <property type="entry name" value="GLYHDRLASE47"/>
</dbReference>
<dbReference type="GO" id="GO:0005783">
    <property type="term" value="C:endoplasmic reticulum"/>
    <property type="evidence" value="ECO:0007669"/>
    <property type="project" value="TreeGrafter"/>
</dbReference>
<feature type="active site" description="Proton donor" evidence="6">
    <location>
        <position position="425"/>
    </location>
</feature>
<evidence type="ECO:0000256" key="3">
    <source>
        <dbReference type="ARBA" id="ARBA00007658"/>
    </source>
</evidence>
<protein>
    <recommendedName>
        <fullName evidence="9">alpha-1,2-Mannosidase</fullName>
        <ecNumber evidence="9">3.2.1.-</ecNumber>
    </recommendedName>
</protein>
<feature type="active site" evidence="6">
    <location>
        <position position="490"/>
    </location>
</feature>
<keyword evidence="10" id="KW-1133">Transmembrane helix</keyword>
<proteinExistence type="inferred from homology"/>
<dbReference type="Proteomes" id="UP000799440">
    <property type="component" value="Unassembled WGS sequence"/>
</dbReference>
<dbReference type="GO" id="GO:0016020">
    <property type="term" value="C:membrane"/>
    <property type="evidence" value="ECO:0007669"/>
    <property type="project" value="InterPro"/>
</dbReference>
<name>A0A6A6VQH0_9PLEO</name>
<evidence type="ECO:0000256" key="2">
    <source>
        <dbReference type="ARBA" id="ARBA00004922"/>
    </source>
</evidence>
<keyword evidence="10" id="KW-0812">Transmembrane</keyword>
<keyword evidence="5 8" id="KW-1015">Disulfide bond</keyword>
<comment type="cofactor">
    <cofactor evidence="1 7">
        <name>Ca(2+)</name>
        <dbReference type="ChEBI" id="CHEBI:29108"/>
    </cofactor>
</comment>
<keyword evidence="12" id="KW-1185">Reference proteome</keyword>
<dbReference type="GO" id="GO:0005509">
    <property type="term" value="F:calcium ion binding"/>
    <property type="evidence" value="ECO:0007669"/>
    <property type="project" value="InterPro"/>
</dbReference>
<dbReference type="OrthoDB" id="8118055at2759"/>
<dbReference type="UniPathway" id="UPA00378"/>
<dbReference type="InterPro" id="IPR012341">
    <property type="entry name" value="6hp_glycosidase-like_sf"/>
</dbReference>
<gene>
    <name evidence="11" type="ORF">M011DRAFT_15195</name>
</gene>
<dbReference type="InterPro" id="IPR036026">
    <property type="entry name" value="Seven-hairpin_glycosidases"/>
</dbReference>
<evidence type="ECO:0000256" key="6">
    <source>
        <dbReference type="PIRSR" id="PIRSR601382-1"/>
    </source>
</evidence>